<gene>
    <name evidence="2" type="ORF">FPRO05_10123</name>
</gene>
<dbReference type="EMBL" id="PKMI01000012">
    <property type="protein sequence ID" value="RBA19194.1"/>
    <property type="molecule type" value="Genomic_DNA"/>
</dbReference>
<evidence type="ECO:0000313" key="3">
    <source>
        <dbReference type="Proteomes" id="UP000251714"/>
    </source>
</evidence>
<feature type="signal peptide" evidence="1">
    <location>
        <begin position="1"/>
        <end position="16"/>
    </location>
</feature>
<sequence>MKYLLTLALVIPVIVASPTPVPDATASREVPACACINAEGKTTVNGYCGYRRGRAERVDSEELIMLPER</sequence>
<comment type="caution">
    <text evidence="2">The sequence shown here is derived from an EMBL/GenBank/DDBJ whole genome shotgun (WGS) entry which is preliminary data.</text>
</comment>
<organism evidence="2 3">
    <name type="scientific">Gibberella intermedia</name>
    <name type="common">Bulb rot disease fungus</name>
    <name type="synonym">Fusarium proliferatum</name>
    <dbReference type="NCBI Taxonomy" id="948311"/>
    <lineage>
        <taxon>Eukaryota</taxon>
        <taxon>Fungi</taxon>
        <taxon>Dikarya</taxon>
        <taxon>Ascomycota</taxon>
        <taxon>Pezizomycotina</taxon>
        <taxon>Sordariomycetes</taxon>
        <taxon>Hypocreomycetidae</taxon>
        <taxon>Hypocreales</taxon>
        <taxon>Nectriaceae</taxon>
        <taxon>Fusarium</taxon>
        <taxon>Fusarium fujikuroi species complex</taxon>
    </lineage>
</organism>
<keyword evidence="1" id="KW-0732">Signal</keyword>
<dbReference type="Proteomes" id="UP000251714">
    <property type="component" value="Unassembled WGS sequence"/>
</dbReference>
<accession>A0A365NEH8</accession>
<name>A0A365NEH8_GIBIN</name>
<protein>
    <submittedName>
        <fullName evidence="2">Uncharacterized protein</fullName>
    </submittedName>
</protein>
<evidence type="ECO:0000256" key="1">
    <source>
        <dbReference type="SAM" id="SignalP"/>
    </source>
</evidence>
<proteinExistence type="predicted"/>
<dbReference type="AlphaFoldDB" id="A0A365NEH8"/>
<feature type="chain" id="PRO_5017058736" evidence="1">
    <location>
        <begin position="17"/>
        <end position="69"/>
    </location>
</feature>
<reference evidence="2 3" key="1">
    <citation type="submission" date="2017-12" db="EMBL/GenBank/DDBJ databases">
        <title>Genome sequence of the mycotoxigenic crop pathogen Fusarium proliferatum, strain ITEM 2341 from Date Palm.</title>
        <authorList>
            <person name="Almiman B.F."/>
            <person name="Shittu T.A."/>
            <person name="Muthumeenakshi S."/>
            <person name="Baroncelli R."/>
            <person name="Sreenivasaprasada S."/>
        </authorList>
    </citation>
    <scope>NUCLEOTIDE SEQUENCE [LARGE SCALE GENOMIC DNA]</scope>
    <source>
        <strain evidence="2 3">ITEM 2341</strain>
    </source>
</reference>
<evidence type="ECO:0000313" key="2">
    <source>
        <dbReference type="EMBL" id="RBA19194.1"/>
    </source>
</evidence>